<evidence type="ECO:0000313" key="15">
    <source>
        <dbReference type="Proteomes" id="UP001152561"/>
    </source>
</evidence>
<comment type="cofactor">
    <cofactor evidence="11">
        <name>heme</name>
        <dbReference type="ChEBI" id="CHEBI:30413"/>
    </cofactor>
</comment>
<name>A0A9Q1QXX3_9SOLA</name>
<feature type="binding site" description="axial binding residue" evidence="11">
    <location>
        <position position="541"/>
    </location>
    <ligand>
        <name>heme</name>
        <dbReference type="ChEBI" id="CHEBI:30413"/>
    </ligand>
    <ligandPart>
        <name>Fe</name>
        <dbReference type="ChEBI" id="CHEBI:18248"/>
    </ligandPart>
</feature>
<dbReference type="InterPro" id="IPR017972">
    <property type="entry name" value="Cyt_P450_CS"/>
</dbReference>
<dbReference type="PROSITE" id="PS00086">
    <property type="entry name" value="CYTOCHROME_P450"/>
    <property type="match status" value="1"/>
</dbReference>
<dbReference type="InterPro" id="IPR000719">
    <property type="entry name" value="Prot_kinase_dom"/>
</dbReference>
<sequence length="593" mass="67889">MRGTPGYLAPEWLRLEITEKVDVCAFGIVLLEILYGRKNLDRSQADEEDVHLLSVFRRKAEKEQLMDMVDKNNEDMQIHKQTATELMILAAWCVLDDFTKRPSMTLVVKPKKLEKNMRQQGLIGNSYRLLFGDLKEGYMMSKEAKSKPMNFSHDIAPRVSPLLHKTFIKYGKIAFTWFGPRPVVFINDAEIVKEIFSKPYNFLKPENYHIIKLLIKGLAASNKDIWSRHRKIINPTFHIEKLKIMLPIFHSSCCDMVTKWDKIVSEKGSYELDLWPNLEILTSDGLSRAAFGSNYEEGKKIFDLQMELTELVMKPFPYPGASLLPTKTNRRVKEIAREVRTSIQGIISKRLKAMEAAKTGINYDDLLGVLLECNLRQIKEGQEKNLGMSMDEVIEECEFFYFAGHESTSVLIMWALILLSKHMDWQERARQEILQVLGGQKPDFDDLPRLKIANMILLETLRLYPPGVMFSRVLGETTKLGNITLPSGVQVNIPTLFIHRDQEIWGNDANEFNPERFSEGVASAVKGKFGYFPFGYGPRVCIGQNFAMLEAKVALASFLQHFSFELSPSYAHAPYLVVTLQAQYGAQVILRKL</sequence>
<dbReference type="InterPro" id="IPR011009">
    <property type="entry name" value="Kinase-like_dom_sf"/>
</dbReference>
<comment type="similarity">
    <text evidence="2 12">Belongs to the cytochrome P450 family.</text>
</comment>
<keyword evidence="10" id="KW-0472">Membrane</keyword>
<keyword evidence="15" id="KW-1185">Reference proteome</keyword>
<evidence type="ECO:0000259" key="13">
    <source>
        <dbReference type="PROSITE" id="PS50011"/>
    </source>
</evidence>
<gene>
    <name evidence="14" type="ORF">K7X08_012098</name>
</gene>
<evidence type="ECO:0000256" key="7">
    <source>
        <dbReference type="ARBA" id="ARBA00023002"/>
    </source>
</evidence>
<evidence type="ECO:0000256" key="8">
    <source>
        <dbReference type="ARBA" id="ARBA00023004"/>
    </source>
</evidence>
<dbReference type="OrthoDB" id="1470350at2759"/>
<dbReference type="InterPro" id="IPR001128">
    <property type="entry name" value="Cyt_P450"/>
</dbReference>
<protein>
    <recommendedName>
        <fullName evidence="13">Protein kinase domain-containing protein</fullName>
    </recommendedName>
</protein>
<evidence type="ECO:0000256" key="6">
    <source>
        <dbReference type="ARBA" id="ARBA00022989"/>
    </source>
</evidence>
<dbReference type="EMBL" id="JAJAGQ010000020">
    <property type="protein sequence ID" value="KAJ8532175.1"/>
    <property type="molecule type" value="Genomic_DNA"/>
</dbReference>
<dbReference type="AlphaFoldDB" id="A0A9Q1QXX3"/>
<dbReference type="PRINTS" id="PR00463">
    <property type="entry name" value="EP450I"/>
</dbReference>
<dbReference type="PRINTS" id="PR00385">
    <property type="entry name" value="P450"/>
</dbReference>
<evidence type="ECO:0000256" key="5">
    <source>
        <dbReference type="ARBA" id="ARBA00022723"/>
    </source>
</evidence>
<organism evidence="14 15">
    <name type="scientific">Anisodus acutangulus</name>
    <dbReference type="NCBI Taxonomy" id="402998"/>
    <lineage>
        <taxon>Eukaryota</taxon>
        <taxon>Viridiplantae</taxon>
        <taxon>Streptophyta</taxon>
        <taxon>Embryophyta</taxon>
        <taxon>Tracheophyta</taxon>
        <taxon>Spermatophyta</taxon>
        <taxon>Magnoliopsida</taxon>
        <taxon>eudicotyledons</taxon>
        <taxon>Gunneridae</taxon>
        <taxon>Pentapetalae</taxon>
        <taxon>asterids</taxon>
        <taxon>lamiids</taxon>
        <taxon>Solanales</taxon>
        <taxon>Solanaceae</taxon>
        <taxon>Solanoideae</taxon>
        <taxon>Hyoscyameae</taxon>
        <taxon>Anisodus</taxon>
    </lineage>
</organism>
<evidence type="ECO:0000256" key="1">
    <source>
        <dbReference type="ARBA" id="ARBA00004370"/>
    </source>
</evidence>
<feature type="domain" description="Protein kinase" evidence="13">
    <location>
        <begin position="1"/>
        <end position="113"/>
    </location>
</feature>
<keyword evidence="5 11" id="KW-0479">Metal-binding</keyword>
<keyword evidence="8 11" id="KW-0408">Iron</keyword>
<evidence type="ECO:0000256" key="2">
    <source>
        <dbReference type="ARBA" id="ARBA00010617"/>
    </source>
</evidence>
<dbReference type="GO" id="GO:0016020">
    <property type="term" value="C:membrane"/>
    <property type="evidence" value="ECO:0007669"/>
    <property type="project" value="UniProtKB-SubCell"/>
</dbReference>
<dbReference type="Pfam" id="PF00067">
    <property type="entry name" value="p450"/>
    <property type="match status" value="1"/>
</dbReference>
<dbReference type="SUPFAM" id="SSF48264">
    <property type="entry name" value="Cytochrome P450"/>
    <property type="match status" value="1"/>
</dbReference>
<keyword evidence="9 12" id="KW-0503">Monooxygenase</keyword>
<dbReference type="PANTHER" id="PTHR24282:SF207">
    <property type="entry name" value="CYTOCHROME P450 CYP72A219-LIKE"/>
    <property type="match status" value="1"/>
</dbReference>
<dbReference type="PANTHER" id="PTHR24282">
    <property type="entry name" value="CYTOCHROME P450 FAMILY MEMBER"/>
    <property type="match status" value="1"/>
</dbReference>
<evidence type="ECO:0000256" key="12">
    <source>
        <dbReference type="RuleBase" id="RU000461"/>
    </source>
</evidence>
<dbReference type="GO" id="GO:0005524">
    <property type="term" value="F:ATP binding"/>
    <property type="evidence" value="ECO:0007669"/>
    <property type="project" value="InterPro"/>
</dbReference>
<comment type="subcellular location">
    <subcellularLocation>
        <location evidence="1">Membrane</location>
    </subcellularLocation>
</comment>
<dbReference type="GO" id="GO:0005506">
    <property type="term" value="F:iron ion binding"/>
    <property type="evidence" value="ECO:0007669"/>
    <property type="project" value="InterPro"/>
</dbReference>
<dbReference type="Gene3D" id="1.10.510.10">
    <property type="entry name" value="Transferase(Phosphotransferase) domain 1"/>
    <property type="match status" value="1"/>
</dbReference>
<evidence type="ECO:0000256" key="4">
    <source>
        <dbReference type="ARBA" id="ARBA00022692"/>
    </source>
</evidence>
<accession>A0A9Q1QXX3</accession>
<keyword evidence="6" id="KW-1133">Transmembrane helix</keyword>
<evidence type="ECO:0000256" key="3">
    <source>
        <dbReference type="ARBA" id="ARBA00022617"/>
    </source>
</evidence>
<evidence type="ECO:0000256" key="11">
    <source>
        <dbReference type="PIRSR" id="PIRSR602401-1"/>
    </source>
</evidence>
<dbReference type="Pfam" id="PF00069">
    <property type="entry name" value="Pkinase"/>
    <property type="match status" value="1"/>
</dbReference>
<evidence type="ECO:0000256" key="9">
    <source>
        <dbReference type="ARBA" id="ARBA00023033"/>
    </source>
</evidence>
<keyword evidence="4" id="KW-0812">Transmembrane</keyword>
<dbReference type="InterPro" id="IPR050665">
    <property type="entry name" value="Cytochrome_P450_Monooxygen"/>
</dbReference>
<proteinExistence type="inferred from homology"/>
<evidence type="ECO:0000313" key="14">
    <source>
        <dbReference type="EMBL" id="KAJ8532175.1"/>
    </source>
</evidence>
<evidence type="ECO:0000256" key="10">
    <source>
        <dbReference type="ARBA" id="ARBA00023136"/>
    </source>
</evidence>
<dbReference type="Gene3D" id="1.10.630.10">
    <property type="entry name" value="Cytochrome P450"/>
    <property type="match status" value="1"/>
</dbReference>
<dbReference type="GO" id="GO:0004497">
    <property type="term" value="F:monooxygenase activity"/>
    <property type="evidence" value="ECO:0007669"/>
    <property type="project" value="UniProtKB-KW"/>
</dbReference>
<dbReference type="InterPro" id="IPR002401">
    <property type="entry name" value="Cyt_P450_E_grp-I"/>
</dbReference>
<keyword evidence="3 11" id="KW-0349">Heme</keyword>
<dbReference type="Proteomes" id="UP001152561">
    <property type="component" value="Unassembled WGS sequence"/>
</dbReference>
<dbReference type="InterPro" id="IPR036396">
    <property type="entry name" value="Cyt_P450_sf"/>
</dbReference>
<dbReference type="PROSITE" id="PS50011">
    <property type="entry name" value="PROTEIN_KINASE_DOM"/>
    <property type="match status" value="1"/>
</dbReference>
<dbReference type="GO" id="GO:0016705">
    <property type="term" value="F:oxidoreductase activity, acting on paired donors, with incorporation or reduction of molecular oxygen"/>
    <property type="evidence" value="ECO:0007669"/>
    <property type="project" value="InterPro"/>
</dbReference>
<keyword evidence="7 12" id="KW-0560">Oxidoreductase</keyword>
<reference evidence="15" key="1">
    <citation type="journal article" date="2023" name="Proc. Natl. Acad. Sci. U.S.A.">
        <title>Genomic and structural basis for evolution of tropane alkaloid biosynthesis.</title>
        <authorList>
            <person name="Wanga Y.-J."/>
            <person name="Taina T."/>
            <person name="Yua J.-Y."/>
            <person name="Lia J."/>
            <person name="Xua B."/>
            <person name="Chenc J."/>
            <person name="D'Auriad J.C."/>
            <person name="Huanga J.-P."/>
            <person name="Huanga S.-X."/>
        </authorList>
    </citation>
    <scope>NUCLEOTIDE SEQUENCE [LARGE SCALE GENOMIC DNA]</scope>
    <source>
        <strain evidence="15">cv. KIB-2019</strain>
    </source>
</reference>
<dbReference type="SUPFAM" id="SSF56112">
    <property type="entry name" value="Protein kinase-like (PK-like)"/>
    <property type="match status" value="1"/>
</dbReference>
<comment type="caution">
    <text evidence="14">The sequence shown here is derived from an EMBL/GenBank/DDBJ whole genome shotgun (WGS) entry which is preliminary data.</text>
</comment>
<dbReference type="GO" id="GO:0020037">
    <property type="term" value="F:heme binding"/>
    <property type="evidence" value="ECO:0007669"/>
    <property type="project" value="InterPro"/>
</dbReference>
<dbReference type="GO" id="GO:0004672">
    <property type="term" value="F:protein kinase activity"/>
    <property type="evidence" value="ECO:0007669"/>
    <property type="project" value="InterPro"/>
</dbReference>